<accession>A0A9Q8PEV6</accession>
<evidence type="ECO:0000256" key="5">
    <source>
        <dbReference type="ARBA" id="ARBA00023033"/>
    </source>
</evidence>
<evidence type="ECO:0000256" key="4">
    <source>
        <dbReference type="ARBA" id="ARBA00023002"/>
    </source>
</evidence>
<dbReference type="InterPro" id="IPR023375">
    <property type="entry name" value="ADC_dom_sf"/>
</dbReference>
<dbReference type="AlphaFoldDB" id="A0A9Q8PEV6"/>
<keyword evidence="4" id="KW-0560">Oxidoreductase</keyword>
<feature type="domain" description="FAD-binding" evidence="7">
    <location>
        <begin position="281"/>
        <end position="342"/>
    </location>
</feature>
<reference evidence="8" key="2">
    <citation type="journal article" date="2022" name="Microb. Genom.">
        <title>A chromosome-scale genome assembly of the tomato pathogen Cladosporium fulvum reveals a compartmentalized genome architecture and the presence of a dispensable chromosome.</title>
        <authorList>
            <person name="Zaccaron A.Z."/>
            <person name="Chen L.H."/>
            <person name="Samaras A."/>
            <person name="Stergiopoulos I."/>
        </authorList>
    </citation>
    <scope>NUCLEOTIDE SEQUENCE</scope>
    <source>
        <strain evidence="8">Race5_Kim</strain>
    </source>
</reference>
<dbReference type="GO" id="GO:0071949">
    <property type="term" value="F:FAD binding"/>
    <property type="evidence" value="ECO:0007669"/>
    <property type="project" value="InterPro"/>
</dbReference>
<protein>
    <submittedName>
        <fullName evidence="8">FAD-dependent monooxygenase atnJ</fullName>
    </submittedName>
</protein>
<dbReference type="InterPro" id="IPR002938">
    <property type="entry name" value="FAD-bd"/>
</dbReference>
<evidence type="ECO:0000313" key="8">
    <source>
        <dbReference type="EMBL" id="UJO21178.1"/>
    </source>
</evidence>
<keyword evidence="5 8" id="KW-0503">Monooxygenase</keyword>
<gene>
    <name evidence="8" type="ORF">CLAFUR5_11095</name>
</gene>
<evidence type="ECO:0000256" key="1">
    <source>
        <dbReference type="ARBA" id="ARBA00007992"/>
    </source>
</evidence>
<dbReference type="Pfam" id="PF01494">
    <property type="entry name" value="FAD_binding_3"/>
    <property type="match status" value="2"/>
</dbReference>
<dbReference type="RefSeq" id="XP_047765544.1">
    <property type="nucleotide sequence ID" value="XM_047910243.1"/>
</dbReference>
<proteinExistence type="inferred from homology"/>
<dbReference type="PANTHER" id="PTHR13789">
    <property type="entry name" value="MONOOXYGENASE"/>
    <property type="match status" value="1"/>
</dbReference>
<dbReference type="SUPFAM" id="SSF51905">
    <property type="entry name" value="FAD/NAD(P)-binding domain"/>
    <property type="match status" value="1"/>
</dbReference>
<evidence type="ECO:0000313" key="9">
    <source>
        <dbReference type="Proteomes" id="UP000756132"/>
    </source>
</evidence>
<dbReference type="Gene3D" id="3.50.50.60">
    <property type="entry name" value="FAD/NAD(P)-binding domain"/>
    <property type="match status" value="2"/>
</dbReference>
<dbReference type="InterPro" id="IPR010451">
    <property type="entry name" value="Acetoacetate_decarboxylase"/>
</dbReference>
<dbReference type="Proteomes" id="UP000756132">
    <property type="component" value="Chromosome 8"/>
</dbReference>
<comment type="similarity">
    <text evidence="1">Belongs to the paxM FAD-dependent monooxygenase family.</text>
</comment>
<dbReference type="Gene3D" id="2.40.400.10">
    <property type="entry name" value="Acetoacetate decarboxylase-like"/>
    <property type="match status" value="1"/>
</dbReference>
<feature type="region of interest" description="Disordered" evidence="6">
    <location>
        <begin position="1"/>
        <end position="33"/>
    </location>
</feature>
<dbReference type="SUPFAM" id="SSF54373">
    <property type="entry name" value="FAD-linked reductases, C-terminal domain"/>
    <property type="match status" value="1"/>
</dbReference>
<dbReference type="SUPFAM" id="SSF160104">
    <property type="entry name" value="Acetoacetate decarboxylase-like"/>
    <property type="match status" value="1"/>
</dbReference>
<dbReference type="EMBL" id="CP090170">
    <property type="protein sequence ID" value="UJO21178.1"/>
    <property type="molecule type" value="Genomic_DNA"/>
</dbReference>
<keyword evidence="3" id="KW-0274">FAD</keyword>
<keyword evidence="2" id="KW-0285">Flavoprotein</keyword>
<evidence type="ECO:0000259" key="7">
    <source>
        <dbReference type="Pfam" id="PF01494"/>
    </source>
</evidence>
<dbReference type="InterPro" id="IPR036188">
    <property type="entry name" value="FAD/NAD-bd_sf"/>
</dbReference>
<dbReference type="OrthoDB" id="1047367at2759"/>
<evidence type="ECO:0000256" key="3">
    <source>
        <dbReference type="ARBA" id="ARBA00022827"/>
    </source>
</evidence>
<dbReference type="InterPro" id="IPR050493">
    <property type="entry name" value="FAD-dep_Monooxygenase_BioMet"/>
</dbReference>
<dbReference type="Pfam" id="PF06314">
    <property type="entry name" value="ADC"/>
    <property type="match status" value="1"/>
</dbReference>
<dbReference type="PANTHER" id="PTHR13789:SF261">
    <property type="entry name" value="HYDROXYLASE, PUTATIVE (AFU_ORTHOLOGUE AFUA_7G00590)-RELATED"/>
    <property type="match status" value="1"/>
</dbReference>
<name>A0A9Q8PEV6_PASFU</name>
<sequence length="672" mass="72652">MKNTHAADSGANGTNPSNGSLGPHDNGVTTGLQGLGKEQPLTILIVGAGIGGLTAGIALRQAGHIVKIFESSGFASETGAAIHLPPNTNGIMRRLGIIAQDFGSNPMCMMKESDGQGNVIRGMDMRKMNKIWQHAWLLAHRIHLHDALKRMAISEAGEGRPCELHTRSRVQNVDEVNGVITFEHGGTATGGVVIGADGVHSIARNSIDPDTKPFGSGKSAFRFLIPKETIKNDPITSHLVDEDGELKIWYEDDRRIVMYPTSNNTILNFVCIHPSSESDASRLALIGDAAHPFLPHQGQGAGAAIEDAASIAVVLPLGTTPSQVPARLSLYDTIRHERATKIQTISRIIGGDNLQKKKELDMFGFTNYNFGHDEFDHSAQKFREYQWSLVEKKYSRMPLAFGPMPGPRQDHYGNPRSGAYSTFTTASIQFKTSATLLRTLLPPGREGYKFSAPGTVAYASFSCTTLNNMAWLGGGGYNHIGLYIHGVEYTSPSSGETYKGAYMPILFENLVDPIVSGREELGMPKLYSSIDIARRSGSYHIRTGWQGVNWGTLSLTGLTEATTATPTSMTGSNDEGILVHRYIPAVGKEMKGEAEADYAVFDKFSDAVPQAKVTRTLIAKDAKFSIDGMSWDELPTLHHVIERLAELPVYEIVGAKVAEGTGVSDVSSAKPC</sequence>
<evidence type="ECO:0000256" key="6">
    <source>
        <dbReference type="SAM" id="MobiDB-lite"/>
    </source>
</evidence>
<organism evidence="8 9">
    <name type="scientific">Passalora fulva</name>
    <name type="common">Tomato leaf mold</name>
    <name type="synonym">Cladosporium fulvum</name>
    <dbReference type="NCBI Taxonomy" id="5499"/>
    <lineage>
        <taxon>Eukaryota</taxon>
        <taxon>Fungi</taxon>
        <taxon>Dikarya</taxon>
        <taxon>Ascomycota</taxon>
        <taxon>Pezizomycotina</taxon>
        <taxon>Dothideomycetes</taxon>
        <taxon>Dothideomycetidae</taxon>
        <taxon>Mycosphaerellales</taxon>
        <taxon>Mycosphaerellaceae</taxon>
        <taxon>Fulvia</taxon>
    </lineage>
</organism>
<evidence type="ECO:0000256" key="2">
    <source>
        <dbReference type="ARBA" id="ARBA00022630"/>
    </source>
</evidence>
<dbReference type="GO" id="GO:0004497">
    <property type="term" value="F:monooxygenase activity"/>
    <property type="evidence" value="ECO:0007669"/>
    <property type="project" value="UniProtKB-KW"/>
</dbReference>
<dbReference type="GeneID" id="71990973"/>
<feature type="domain" description="FAD-binding" evidence="7">
    <location>
        <begin position="42"/>
        <end position="278"/>
    </location>
</feature>
<dbReference type="GO" id="GO:0016829">
    <property type="term" value="F:lyase activity"/>
    <property type="evidence" value="ECO:0007669"/>
    <property type="project" value="InterPro"/>
</dbReference>
<feature type="compositionally biased region" description="Polar residues" evidence="6">
    <location>
        <begin position="11"/>
        <end position="20"/>
    </location>
</feature>
<dbReference type="PRINTS" id="PR00420">
    <property type="entry name" value="RNGMNOXGNASE"/>
</dbReference>
<reference evidence="8" key="1">
    <citation type="submission" date="2021-12" db="EMBL/GenBank/DDBJ databases">
        <authorList>
            <person name="Zaccaron A."/>
            <person name="Stergiopoulos I."/>
        </authorList>
    </citation>
    <scope>NUCLEOTIDE SEQUENCE</scope>
    <source>
        <strain evidence="8">Race5_Kim</strain>
    </source>
</reference>
<keyword evidence="9" id="KW-1185">Reference proteome</keyword>
<dbReference type="KEGG" id="ffu:CLAFUR5_11095"/>